<name>L5MIE7_MYODS</name>
<accession>L5MIE7</accession>
<proteinExistence type="predicted"/>
<dbReference type="Proteomes" id="UP000010556">
    <property type="component" value="Unassembled WGS sequence"/>
</dbReference>
<sequence>MTLRRANTSQSLSGLSPLLPQVLSICSENCDEAKAMNIPHVDIEALKKFNKKRKLVKKTHSFLNLFRAVITFFPVAGSRVCPLQSWQDFRRAQPRWESGHSRETEEATSAAPLSRGLLGVRHGAGPEIVSVITTLEMYPQADVEDDGARNVEYGASSLECSFQASSKKASSVRDIPLQNTP</sequence>
<dbReference type="Gene3D" id="3.40.50.790">
    <property type="match status" value="1"/>
</dbReference>
<gene>
    <name evidence="1" type="ORF">MDA_GLEAN10011681</name>
</gene>
<dbReference type="InterPro" id="IPR016095">
    <property type="entry name" value="Ribosomal_uL1_3-a/b-sand"/>
</dbReference>
<protein>
    <submittedName>
        <fullName evidence="1">Uncharacterized protein</fullName>
    </submittedName>
</protein>
<keyword evidence="2" id="KW-1185">Reference proteome</keyword>
<dbReference type="AlphaFoldDB" id="L5MIE7"/>
<evidence type="ECO:0000313" key="1">
    <source>
        <dbReference type="EMBL" id="ELK38035.1"/>
    </source>
</evidence>
<dbReference type="EMBL" id="KB099687">
    <property type="protein sequence ID" value="ELK38035.1"/>
    <property type="molecule type" value="Genomic_DNA"/>
</dbReference>
<reference evidence="2" key="1">
    <citation type="journal article" date="2013" name="Science">
        <title>Comparative analysis of bat genomes provides insight into the evolution of flight and immunity.</title>
        <authorList>
            <person name="Zhang G."/>
            <person name="Cowled C."/>
            <person name="Shi Z."/>
            <person name="Huang Z."/>
            <person name="Bishop-Lilly K.A."/>
            <person name="Fang X."/>
            <person name="Wynne J.W."/>
            <person name="Xiong Z."/>
            <person name="Baker M.L."/>
            <person name="Zhao W."/>
            <person name="Tachedjian M."/>
            <person name="Zhu Y."/>
            <person name="Zhou P."/>
            <person name="Jiang X."/>
            <person name="Ng J."/>
            <person name="Yang L."/>
            <person name="Wu L."/>
            <person name="Xiao J."/>
            <person name="Feng Y."/>
            <person name="Chen Y."/>
            <person name="Sun X."/>
            <person name="Zhang Y."/>
            <person name="Marsh G.A."/>
            <person name="Crameri G."/>
            <person name="Broder C.C."/>
            <person name="Frey K.G."/>
            <person name="Wang L.F."/>
            <person name="Wang J."/>
        </authorList>
    </citation>
    <scope>NUCLEOTIDE SEQUENCE [LARGE SCALE GENOMIC DNA]</scope>
</reference>
<organism evidence="1 2">
    <name type="scientific">Myotis davidii</name>
    <name type="common">David's myotis</name>
    <dbReference type="NCBI Taxonomy" id="225400"/>
    <lineage>
        <taxon>Eukaryota</taxon>
        <taxon>Metazoa</taxon>
        <taxon>Chordata</taxon>
        <taxon>Craniata</taxon>
        <taxon>Vertebrata</taxon>
        <taxon>Euteleostomi</taxon>
        <taxon>Mammalia</taxon>
        <taxon>Eutheria</taxon>
        <taxon>Laurasiatheria</taxon>
        <taxon>Chiroptera</taxon>
        <taxon>Yangochiroptera</taxon>
        <taxon>Vespertilionidae</taxon>
        <taxon>Myotis</taxon>
    </lineage>
</organism>
<evidence type="ECO:0000313" key="2">
    <source>
        <dbReference type="Proteomes" id="UP000010556"/>
    </source>
</evidence>